<evidence type="ECO:0000259" key="2">
    <source>
        <dbReference type="PROSITE" id="PS50846"/>
    </source>
</evidence>
<accession>A0ABR7Z837</accession>
<name>A0ABR7Z837_9PSED</name>
<keyword evidence="4" id="KW-1185">Reference proteome</keyword>
<sequence>MRYFDVKGMTCDHCARAVTTAIQAQDPQAQVTVELAAGKVGVQSALATEQVLALIQQEGYAAQAR</sequence>
<feature type="domain" description="HMA" evidence="2">
    <location>
        <begin position="1"/>
        <end position="63"/>
    </location>
</feature>
<dbReference type="Pfam" id="PF00403">
    <property type="entry name" value="HMA"/>
    <property type="match status" value="1"/>
</dbReference>
<organism evidence="3 4">
    <name type="scientific">Pseudomonas typographi</name>
    <dbReference type="NCBI Taxonomy" id="2715964"/>
    <lineage>
        <taxon>Bacteria</taxon>
        <taxon>Pseudomonadati</taxon>
        <taxon>Pseudomonadota</taxon>
        <taxon>Gammaproteobacteria</taxon>
        <taxon>Pseudomonadales</taxon>
        <taxon>Pseudomonadaceae</taxon>
        <taxon>Pseudomonas</taxon>
    </lineage>
</organism>
<keyword evidence="1" id="KW-0479">Metal-binding</keyword>
<dbReference type="InterPro" id="IPR006121">
    <property type="entry name" value="HMA_dom"/>
</dbReference>
<dbReference type="CDD" id="cd00371">
    <property type="entry name" value="HMA"/>
    <property type="match status" value="1"/>
</dbReference>
<dbReference type="InterPro" id="IPR036163">
    <property type="entry name" value="HMA_dom_sf"/>
</dbReference>
<proteinExistence type="predicted"/>
<comment type="caution">
    <text evidence="3">The sequence shown here is derived from an EMBL/GenBank/DDBJ whole genome shotgun (WGS) entry which is preliminary data.</text>
</comment>
<evidence type="ECO:0000313" key="3">
    <source>
        <dbReference type="EMBL" id="MBD1601491.1"/>
    </source>
</evidence>
<evidence type="ECO:0000313" key="4">
    <source>
        <dbReference type="Proteomes" id="UP000805841"/>
    </source>
</evidence>
<dbReference type="Proteomes" id="UP000805841">
    <property type="component" value="Unassembled WGS sequence"/>
</dbReference>
<dbReference type="EMBL" id="JAAOCA010000036">
    <property type="protein sequence ID" value="MBD1601491.1"/>
    <property type="molecule type" value="Genomic_DNA"/>
</dbReference>
<dbReference type="PROSITE" id="PS01047">
    <property type="entry name" value="HMA_1"/>
    <property type="match status" value="1"/>
</dbReference>
<protein>
    <submittedName>
        <fullName evidence="3">Heavy-metal-associated domain-containing protein</fullName>
    </submittedName>
</protein>
<reference evidence="3 4" key="1">
    <citation type="journal article" date="2020" name="Insects">
        <title>Bacteria Belonging to Pseudomonas typographi sp. nov. from the Bark Beetle Ips typographus Have Genomic Potential to Aid in the Host Ecology.</title>
        <authorList>
            <person name="Peral-Aranega E."/>
            <person name="Saati-Santamaria Z."/>
            <person name="Kolarik M."/>
            <person name="Rivas R."/>
            <person name="Garcia-Fraile P."/>
        </authorList>
    </citation>
    <scope>NUCLEOTIDE SEQUENCE [LARGE SCALE GENOMIC DNA]</scope>
    <source>
        <strain evidence="3 4">CA3A</strain>
    </source>
</reference>
<dbReference type="InterPro" id="IPR017969">
    <property type="entry name" value="Heavy-metal-associated_CS"/>
</dbReference>
<evidence type="ECO:0000256" key="1">
    <source>
        <dbReference type="ARBA" id="ARBA00022723"/>
    </source>
</evidence>
<dbReference type="PROSITE" id="PS50846">
    <property type="entry name" value="HMA_2"/>
    <property type="match status" value="1"/>
</dbReference>
<dbReference type="SUPFAM" id="SSF55008">
    <property type="entry name" value="HMA, heavy metal-associated domain"/>
    <property type="match status" value="1"/>
</dbReference>
<dbReference type="RefSeq" id="WP_190424827.1">
    <property type="nucleotide sequence ID" value="NZ_JAAOCA010000036.1"/>
</dbReference>
<gene>
    <name evidence="3" type="ORF">HAQ05_22700</name>
</gene>
<dbReference type="Gene3D" id="3.30.70.100">
    <property type="match status" value="1"/>
</dbReference>